<dbReference type="SMART" id="SM01110">
    <property type="entry name" value="Cutinase"/>
    <property type="match status" value="1"/>
</dbReference>
<gene>
    <name evidence="6" type="ORF">NCTC10821_05282</name>
</gene>
<sequence>MLGVGVPLAGAEPAPPPPPVPAPVPLGPAPGPAPDVLPVPVPAPAAAPPVASMPVDPAAPPPALPVAAPAPPGCPDVQVVFARGTTEPPGVGAMGQAFVDDLRARVAGKSVGVYPVDYPASPDFPTGVQGVVDASTHVQEIAMNCPDTQMVLGGFSQGAAVMGFVTNEIVPEGVTASEVPAPMPADVADHVAAVALLGTPSDRFMNMIQQPSVSIGPLYQPKTIELCVPNDFVCSEGGDLGAHGRYISDGMVVQAADFAAAKLAEEPSTS</sequence>
<name>A0A378TPL7_9MYCO</name>
<proteinExistence type="inferred from homology"/>
<keyword evidence="3" id="KW-0378">Hydrolase</keyword>
<dbReference type="PANTHER" id="PTHR33630:SF9">
    <property type="entry name" value="CUTINASE 4"/>
    <property type="match status" value="1"/>
</dbReference>
<comment type="similarity">
    <text evidence="1">Belongs to the cutinase family.</text>
</comment>
<dbReference type="AlphaFoldDB" id="A0A378TPL7"/>
<keyword evidence="7" id="KW-1185">Reference proteome</keyword>
<organism evidence="6 7">
    <name type="scientific">Mycolicibacterium tokaiense</name>
    <dbReference type="NCBI Taxonomy" id="39695"/>
    <lineage>
        <taxon>Bacteria</taxon>
        <taxon>Bacillati</taxon>
        <taxon>Actinomycetota</taxon>
        <taxon>Actinomycetes</taxon>
        <taxon>Mycobacteriales</taxon>
        <taxon>Mycobacteriaceae</taxon>
        <taxon>Mycolicibacterium</taxon>
    </lineage>
</organism>
<dbReference type="EMBL" id="UGQT01000001">
    <property type="protein sequence ID" value="STZ61725.1"/>
    <property type="molecule type" value="Genomic_DNA"/>
</dbReference>
<keyword evidence="4" id="KW-1015">Disulfide bond</keyword>
<dbReference type="Proteomes" id="UP000254978">
    <property type="component" value="Unassembled WGS sequence"/>
</dbReference>
<feature type="compositionally biased region" description="Low complexity" evidence="5">
    <location>
        <begin position="1"/>
        <end position="12"/>
    </location>
</feature>
<accession>A0A378TPL7</accession>
<evidence type="ECO:0000256" key="3">
    <source>
        <dbReference type="ARBA" id="ARBA00022801"/>
    </source>
</evidence>
<protein>
    <submittedName>
        <fullName evidence="6">Cutinase</fullName>
    </submittedName>
</protein>
<evidence type="ECO:0000256" key="2">
    <source>
        <dbReference type="ARBA" id="ARBA00022487"/>
    </source>
</evidence>
<dbReference type="PANTHER" id="PTHR33630">
    <property type="entry name" value="CUTINASE RV1984C-RELATED-RELATED"/>
    <property type="match status" value="1"/>
</dbReference>
<feature type="compositionally biased region" description="Pro residues" evidence="5">
    <location>
        <begin position="13"/>
        <end position="35"/>
    </location>
</feature>
<dbReference type="InterPro" id="IPR000675">
    <property type="entry name" value="Cutinase/axe"/>
</dbReference>
<evidence type="ECO:0000313" key="7">
    <source>
        <dbReference type="Proteomes" id="UP000254978"/>
    </source>
</evidence>
<keyword evidence="2" id="KW-0719">Serine esterase</keyword>
<evidence type="ECO:0000313" key="6">
    <source>
        <dbReference type="EMBL" id="STZ61725.1"/>
    </source>
</evidence>
<evidence type="ECO:0000256" key="4">
    <source>
        <dbReference type="ARBA" id="ARBA00023157"/>
    </source>
</evidence>
<dbReference type="InterPro" id="IPR029058">
    <property type="entry name" value="AB_hydrolase_fold"/>
</dbReference>
<evidence type="ECO:0000256" key="1">
    <source>
        <dbReference type="ARBA" id="ARBA00007534"/>
    </source>
</evidence>
<dbReference type="SUPFAM" id="SSF53474">
    <property type="entry name" value="alpha/beta-Hydrolases"/>
    <property type="match status" value="1"/>
</dbReference>
<reference evidence="6 7" key="1">
    <citation type="submission" date="2018-06" db="EMBL/GenBank/DDBJ databases">
        <authorList>
            <consortium name="Pathogen Informatics"/>
            <person name="Doyle S."/>
        </authorList>
    </citation>
    <scope>NUCLEOTIDE SEQUENCE [LARGE SCALE GENOMIC DNA]</scope>
    <source>
        <strain evidence="6 7">NCTC10821</strain>
    </source>
</reference>
<evidence type="ECO:0000256" key="5">
    <source>
        <dbReference type="SAM" id="MobiDB-lite"/>
    </source>
</evidence>
<dbReference type="Pfam" id="PF01083">
    <property type="entry name" value="Cutinase"/>
    <property type="match status" value="1"/>
</dbReference>
<feature type="region of interest" description="Disordered" evidence="5">
    <location>
        <begin position="1"/>
        <end position="35"/>
    </location>
</feature>
<dbReference type="GO" id="GO:0052689">
    <property type="term" value="F:carboxylic ester hydrolase activity"/>
    <property type="evidence" value="ECO:0007669"/>
    <property type="project" value="UniProtKB-KW"/>
</dbReference>
<dbReference type="Gene3D" id="3.40.50.1820">
    <property type="entry name" value="alpha/beta hydrolase"/>
    <property type="match status" value="1"/>
</dbReference>